<gene>
    <name evidence="6" type="primary">purT</name>
    <name evidence="6" type="ORF">ACWI_22260</name>
</gene>
<reference evidence="6 7" key="1">
    <citation type="submission" date="2015-09" db="EMBL/GenBank/DDBJ databases">
        <title>Genome sequence of Acetobacterium wieringae DSM 1911.</title>
        <authorList>
            <person name="Poehlein A."/>
            <person name="Bengelsdorf F.R."/>
            <person name="Schiel-Bengelsdorf B."/>
            <person name="Duerre P."/>
            <person name="Daniel R."/>
        </authorList>
    </citation>
    <scope>NUCLEOTIDE SEQUENCE [LARGE SCALE GENOMIC DNA]</scope>
    <source>
        <strain evidence="6 7">DSM 1911</strain>
    </source>
</reference>
<dbReference type="OrthoDB" id="9813261at2"/>
<evidence type="ECO:0000313" key="7">
    <source>
        <dbReference type="Proteomes" id="UP000176244"/>
    </source>
</evidence>
<dbReference type="EMBL" id="LKEU01000031">
    <property type="protein sequence ID" value="OFV70445.1"/>
    <property type="molecule type" value="Genomic_DNA"/>
</dbReference>
<dbReference type="RefSeq" id="WP_070371505.1">
    <property type="nucleotide sequence ID" value="NZ_LKEU01000031.1"/>
</dbReference>
<evidence type="ECO:0000259" key="5">
    <source>
        <dbReference type="PROSITE" id="PS50975"/>
    </source>
</evidence>
<dbReference type="GO" id="GO:0005524">
    <property type="term" value="F:ATP binding"/>
    <property type="evidence" value="ECO:0007669"/>
    <property type="project" value="UniProtKB-UniRule"/>
</dbReference>
<dbReference type="PROSITE" id="PS50975">
    <property type="entry name" value="ATP_GRASP"/>
    <property type="match status" value="1"/>
</dbReference>
<dbReference type="Gene3D" id="3.30.470.20">
    <property type="entry name" value="ATP-grasp fold, B domain"/>
    <property type="match status" value="1"/>
</dbReference>
<dbReference type="InterPro" id="IPR040570">
    <property type="entry name" value="LAL_C2"/>
</dbReference>
<dbReference type="InterPro" id="IPR052032">
    <property type="entry name" value="ATP-dep_AA_Ligase"/>
</dbReference>
<dbReference type="Pfam" id="PF18603">
    <property type="entry name" value="LAL_C2"/>
    <property type="match status" value="1"/>
</dbReference>
<dbReference type="AlphaFoldDB" id="A0A1F2PHB8"/>
<protein>
    <submittedName>
        <fullName evidence="6">Phosphoribosylglycinamide formyltransferase 2</fullName>
    </submittedName>
</protein>
<dbReference type="InterPro" id="IPR013815">
    <property type="entry name" value="ATP_grasp_subdomain_1"/>
</dbReference>
<evidence type="ECO:0000256" key="1">
    <source>
        <dbReference type="ARBA" id="ARBA00022598"/>
    </source>
</evidence>
<dbReference type="InterPro" id="IPR016185">
    <property type="entry name" value="PreATP-grasp_dom_sf"/>
</dbReference>
<accession>A0A1F2PHB8</accession>
<evidence type="ECO:0000256" key="2">
    <source>
        <dbReference type="ARBA" id="ARBA00022741"/>
    </source>
</evidence>
<dbReference type="GO" id="GO:0016740">
    <property type="term" value="F:transferase activity"/>
    <property type="evidence" value="ECO:0007669"/>
    <property type="project" value="UniProtKB-KW"/>
</dbReference>
<name>A0A1F2PHB8_9FIRM</name>
<dbReference type="GO" id="GO:0016874">
    <property type="term" value="F:ligase activity"/>
    <property type="evidence" value="ECO:0007669"/>
    <property type="project" value="UniProtKB-KW"/>
</dbReference>
<keyword evidence="2 4" id="KW-0547">Nucleotide-binding</keyword>
<dbReference type="InterPro" id="IPR011761">
    <property type="entry name" value="ATP-grasp"/>
</dbReference>
<dbReference type="PANTHER" id="PTHR43585">
    <property type="entry name" value="FUMIPYRROLE BIOSYNTHESIS PROTEIN C"/>
    <property type="match status" value="1"/>
</dbReference>
<keyword evidence="1" id="KW-0436">Ligase</keyword>
<evidence type="ECO:0000313" key="6">
    <source>
        <dbReference type="EMBL" id="OFV70445.1"/>
    </source>
</evidence>
<dbReference type="SUPFAM" id="SSF52440">
    <property type="entry name" value="PreATP-grasp domain"/>
    <property type="match status" value="1"/>
</dbReference>
<dbReference type="SUPFAM" id="SSF56059">
    <property type="entry name" value="Glutathione synthetase ATP-binding domain-like"/>
    <property type="match status" value="1"/>
</dbReference>
<dbReference type="Proteomes" id="UP000176244">
    <property type="component" value="Unassembled WGS sequence"/>
</dbReference>
<evidence type="ECO:0000256" key="4">
    <source>
        <dbReference type="PROSITE-ProRule" id="PRU00409"/>
    </source>
</evidence>
<proteinExistence type="predicted"/>
<organism evidence="6 7">
    <name type="scientific">Acetobacterium wieringae</name>
    <dbReference type="NCBI Taxonomy" id="52694"/>
    <lineage>
        <taxon>Bacteria</taxon>
        <taxon>Bacillati</taxon>
        <taxon>Bacillota</taxon>
        <taxon>Clostridia</taxon>
        <taxon>Eubacteriales</taxon>
        <taxon>Eubacteriaceae</taxon>
        <taxon>Acetobacterium</taxon>
    </lineage>
</organism>
<dbReference type="STRING" id="52694.ACWI_22260"/>
<feature type="domain" description="ATP-grasp" evidence="5">
    <location>
        <begin position="107"/>
        <end position="299"/>
    </location>
</feature>
<dbReference type="Pfam" id="PF13535">
    <property type="entry name" value="ATP-grasp_4"/>
    <property type="match status" value="1"/>
</dbReference>
<dbReference type="Gene3D" id="3.40.50.20">
    <property type="match status" value="1"/>
</dbReference>
<dbReference type="GO" id="GO:0046872">
    <property type="term" value="F:metal ion binding"/>
    <property type="evidence" value="ECO:0007669"/>
    <property type="project" value="InterPro"/>
</dbReference>
<keyword evidence="3 4" id="KW-0067">ATP-binding</keyword>
<dbReference type="PANTHER" id="PTHR43585:SF2">
    <property type="entry name" value="ATP-GRASP ENZYME FSQD"/>
    <property type="match status" value="1"/>
</dbReference>
<evidence type="ECO:0000256" key="3">
    <source>
        <dbReference type="ARBA" id="ARBA00022840"/>
    </source>
</evidence>
<comment type="caution">
    <text evidence="6">The sequence shown here is derived from an EMBL/GenBank/DDBJ whole genome shotgun (WGS) entry which is preliminary data.</text>
</comment>
<keyword evidence="6" id="KW-0808">Transferase</keyword>
<sequence length="410" mass="45112">MRLQILGGGNNQLGAIRRAAEQGHEVVLVDYYKNPPGRKYAAFNEVVSTFDVEKNIEIAKKYRVDGVMTMGTDQPVYTVARVAEALQLPAFLDVPTARAVTNKEVMKAIMNDNQIPTVPYRFLTTAAGVAELENIPFPVVIKPLDSQGQRGVFKLNSPAEVINSLPETLSFSRADKVLLESYYPSDEITVSAWVDQGVPEILTITDRESFSFERNIGICYAHEYPSRHHNRSPEIQTLVDKITRAFQIKAGPLYIQLLVGDQGIVVNEVAGRIGGAHEDIFIPYLTGFDILDRVINFSLGIEATPPLPRAARLSEHLSVQLFFAKPGKIASLTSLERLSKLPGVIAAGYNVAVGETLETIANATARAGYLVIAETSARALHQVINQAYKVLKISDEQGQHLVIQPKTYLD</sequence>
<dbReference type="Gene3D" id="3.30.1490.20">
    <property type="entry name" value="ATP-grasp fold, A domain"/>
    <property type="match status" value="1"/>
</dbReference>